<proteinExistence type="predicted"/>
<keyword evidence="3" id="KW-1185">Reference proteome</keyword>
<reference evidence="2 3" key="2">
    <citation type="submission" date="2018-03" db="EMBL/GenBank/DDBJ databases">
        <title>The ancient ancestry and fast evolution of plastids.</title>
        <authorList>
            <person name="Moore K.R."/>
            <person name="Magnabosco C."/>
            <person name="Momper L."/>
            <person name="Gold D.A."/>
            <person name="Bosak T."/>
            <person name="Fournier G.P."/>
        </authorList>
    </citation>
    <scope>NUCLEOTIDE SEQUENCE [LARGE SCALE GENOMIC DNA]</scope>
    <source>
        <strain evidence="2 3">CCAP 1448/3</strain>
    </source>
</reference>
<gene>
    <name evidence="2" type="ORF">C7B64_05775</name>
</gene>
<evidence type="ECO:0000313" key="3">
    <source>
        <dbReference type="Proteomes" id="UP000238762"/>
    </source>
</evidence>
<keyword evidence="1" id="KW-1133">Transmembrane helix</keyword>
<dbReference type="Proteomes" id="UP000238762">
    <property type="component" value="Unassembled WGS sequence"/>
</dbReference>
<feature type="transmembrane region" description="Helical" evidence="1">
    <location>
        <begin position="21"/>
        <end position="47"/>
    </location>
</feature>
<organism evidence="2 3">
    <name type="scientific">Merismopedia glauca CCAP 1448/3</name>
    <dbReference type="NCBI Taxonomy" id="1296344"/>
    <lineage>
        <taxon>Bacteria</taxon>
        <taxon>Bacillati</taxon>
        <taxon>Cyanobacteriota</taxon>
        <taxon>Cyanophyceae</taxon>
        <taxon>Synechococcales</taxon>
        <taxon>Merismopediaceae</taxon>
        <taxon>Merismopedia</taxon>
    </lineage>
</organism>
<name>A0A2T1C7C7_9CYAN</name>
<evidence type="ECO:0000256" key="1">
    <source>
        <dbReference type="SAM" id="Phobius"/>
    </source>
</evidence>
<dbReference type="EMBL" id="PVWJ01000019">
    <property type="protein sequence ID" value="PSB04043.1"/>
    <property type="molecule type" value="Genomic_DNA"/>
</dbReference>
<dbReference type="InterPro" id="IPR012902">
    <property type="entry name" value="N_methyl_site"/>
</dbReference>
<sequence>MKKYICESLKPPKNHRSSAGFTLLELVIAASLTLISMTVAGSGLFFLTQNNKVAKSETERRVELNRATDFIADEIRQAQPTTSVKPIDTNASANLSTAAPTFNSTGKTPVLVLKIPNVSERVIYYVAAKPTGSPWFGPNIVYRWGPSLGPNGQYTNATSPASWSDTTTLKHGKPLVDSIVNTAPSTTPACPSGWTLNPPSGSVTGFYACVDSTGKIASFNLRGTQTDAYTTSLTPYEVSSKAFARNELTATTTTTTTPTFTTSAGEVTINQPSTATFKVLGGDIRCGTGYAAIPTRATIKVTGQSDTVINNTNPASPPASVTLPPLTAATKVTVSAQMIPGSSQNSCGLATTSYNSKTHNGTYVYALKNGESAPNRPAFGGGTSMDTILGPYIDTTNRKIKGLADNQVIYLFELYTTSGDAYDLQDMVVLATIAPS</sequence>
<dbReference type="PROSITE" id="PS00409">
    <property type="entry name" value="PROKAR_NTER_METHYL"/>
    <property type="match status" value="1"/>
</dbReference>
<keyword evidence="1" id="KW-0812">Transmembrane</keyword>
<reference evidence="2 3" key="1">
    <citation type="submission" date="2018-02" db="EMBL/GenBank/DDBJ databases">
        <authorList>
            <person name="Cohen D.B."/>
            <person name="Kent A.D."/>
        </authorList>
    </citation>
    <scope>NUCLEOTIDE SEQUENCE [LARGE SCALE GENOMIC DNA]</scope>
    <source>
        <strain evidence="2 3">CCAP 1448/3</strain>
    </source>
</reference>
<evidence type="ECO:0000313" key="2">
    <source>
        <dbReference type="EMBL" id="PSB04043.1"/>
    </source>
</evidence>
<protein>
    <submittedName>
        <fullName evidence="2">Uncharacterized protein</fullName>
    </submittedName>
</protein>
<dbReference type="Pfam" id="PF07963">
    <property type="entry name" value="N_methyl"/>
    <property type="match status" value="1"/>
</dbReference>
<dbReference type="AlphaFoldDB" id="A0A2T1C7C7"/>
<keyword evidence="1" id="KW-0472">Membrane</keyword>
<accession>A0A2T1C7C7</accession>
<comment type="caution">
    <text evidence="2">The sequence shown here is derived from an EMBL/GenBank/DDBJ whole genome shotgun (WGS) entry which is preliminary data.</text>
</comment>